<reference evidence="2 3" key="1">
    <citation type="submission" date="2019-05" db="EMBL/GenBank/DDBJ databases">
        <authorList>
            <consortium name="Pathogen Informatics"/>
        </authorList>
    </citation>
    <scope>NUCLEOTIDE SEQUENCE [LARGE SCALE GENOMIC DNA]</scope>
    <source>
        <strain evidence="2 3">NCTC503</strain>
    </source>
</reference>
<dbReference type="InterPro" id="IPR052345">
    <property type="entry name" value="Rad_response_metalloprotease"/>
</dbReference>
<dbReference type="GO" id="GO:0016787">
    <property type="term" value="F:hydrolase activity"/>
    <property type="evidence" value="ECO:0007669"/>
    <property type="project" value="UniProtKB-KW"/>
</dbReference>
<protein>
    <submittedName>
        <fullName evidence="2">Putative Zn peptidase</fullName>
        <ecNumber evidence="2">3.4.-.-</ecNumber>
    </submittedName>
</protein>
<proteinExistence type="predicted"/>
<evidence type="ECO:0000313" key="2">
    <source>
        <dbReference type="EMBL" id="VTQ89935.1"/>
    </source>
</evidence>
<keyword evidence="2" id="KW-0378">Hydrolase</keyword>
<accession>A0A4U9RDQ1</accession>
<name>A0A4U9RDQ1_HATHI</name>
<gene>
    <name evidence="2" type="primary">immA</name>
    <name evidence="2" type="ORF">NCTC503_01504</name>
</gene>
<dbReference type="PANTHER" id="PTHR43236:SF1">
    <property type="entry name" value="BLL7220 PROTEIN"/>
    <property type="match status" value="1"/>
</dbReference>
<dbReference type="EMBL" id="LR590481">
    <property type="protein sequence ID" value="VTQ89935.1"/>
    <property type="molecule type" value="Genomic_DNA"/>
</dbReference>
<dbReference type="RefSeq" id="WP_138210154.1">
    <property type="nucleotide sequence ID" value="NZ_CBCRUQ010000014.1"/>
</dbReference>
<dbReference type="Gene3D" id="1.10.10.2910">
    <property type="match status" value="1"/>
</dbReference>
<evidence type="ECO:0000313" key="3">
    <source>
        <dbReference type="Proteomes" id="UP000308489"/>
    </source>
</evidence>
<evidence type="ECO:0000259" key="1">
    <source>
        <dbReference type="Pfam" id="PF06114"/>
    </source>
</evidence>
<dbReference type="KEGG" id="hhw:NCTC503_01504"/>
<organism evidence="2 3">
    <name type="scientific">Hathewaya histolytica</name>
    <name type="common">Clostridium histolyticum</name>
    <dbReference type="NCBI Taxonomy" id="1498"/>
    <lineage>
        <taxon>Bacteria</taxon>
        <taxon>Bacillati</taxon>
        <taxon>Bacillota</taxon>
        <taxon>Clostridia</taxon>
        <taxon>Eubacteriales</taxon>
        <taxon>Clostridiaceae</taxon>
        <taxon>Hathewaya</taxon>
    </lineage>
</organism>
<dbReference type="EC" id="3.4.-.-" evidence="2"/>
<dbReference type="PANTHER" id="PTHR43236">
    <property type="entry name" value="ANTITOXIN HIGA1"/>
    <property type="match status" value="1"/>
</dbReference>
<sequence length="147" mass="17564">MMNIRVRVKHLVQKYDTRNPYKLAKYLGINIEYKKYSDSTKGYFLKILRNKFIIINDNLSEHEKEIVLAHELGHAILHHNKDIRFIREFTLFPTGCYENEANKFAAELLIDDNDLDEYSIENMSIDQLACYFSVPKELVKYKFDKFF</sequence>
<dbReference type="InterPro" id="IPR010359">
    <property type="entry name" value="IrrE_HExxH"/>
</dbReference>
<dbReference type="Pfam" id="PF06114">
    <property type="entry name" value="Peptidase_M78"/>
    <property type="match status" value="1"/>
</dbReference>
<dbReference type="AlphaFoldDB" id="A0A4U9RDQ1"/>
<feature type="domain" description="IrrE N-terminal-like" evidence="1">
    <location>
        <begin position="24"/>
        <end position="143"/>
    </location>
</feature>
<keyword evidence="3" id="KW-1185">Reference proteome</keyword>
<dbReference type="Proteomes" id="UP000308489">
    <property type="component" value="Chromosome 1"/>
</dbReference>
<dbReference type="OrthoDB" id="9816277at2"/>